<dbReference type="EMBL" id="CADEPM010000002">
    <property type="protein sequence ID" value="CAB3399289.1"/>
    <property type="molecule type" value="Genomic_DNA"/>
</dbReference>
<dbReference type="InterPro" id="IPR011993">
    <property type="entry name" value="PH-like_dom_sf"/>
</dbReference>
<keyword evidence="4" id="KW-1185">Reference proteome</keyword>
<proteinExistence type="predicted"/>
<dbReference type="PANTHER" id="PTHR12673">
    <property type="entry name" value="FACIOGENITAL DYSPLASIA PROTEIN"/>
    <property type="match status" value="1"/>
</dbReference>
<dbReference type="Proteomes" id="UP000494206">
    <property type="component" value="Unassembled WGS sequence"/>
</dbReference>
<dbReference type="PROSITE" id="PS50003">
    <property type="entry name" value="PH_DOMAIN"/>
    <property type="match status" value="1"/>
</dbReference>
<dbReference type="CDD" id="cd00160">
    <property type="entry name" value="RhoGEF"/>
    <property type="match status" value="1"/>
</dbReference>
<dbReference type="InterPro" id="IPR051092">
    <property type="entry name" value="FYVE_RhoGEF_PH"/>
</dbReference>
<dbReference type="OrthoDB" id="245697at2759"/>
<dbReference type="AlphaFoldDB" id="A0A8S1EEQ4"/>
<feature type="domain" description="DH" evidence="2">
    <location>
        <begin position="48"/>
        <end position="220"/>
    </location>
</feature>
<dbReference type="PANTHER" id="PTHR12673:SF159">
    <property type="entry name" value="LD03170P"/>
    <property type="match status" value="1"/>
</dbReference>
<name>A0A8S1EEQ4_9PELO</name>
<dbReference type="InterPro" id="IPR035899">
    <property type="entry name" value="DBL_dom_sf"/>
</dbReference>
<dbReference type="Gene3D" id="1.20.900.10">
    <property type="entry name" value="Dbl homology (DH) domain"/>
    <property type="match status" value="1"/>
</dbReference>
<evidence type="ECO:0000313" key="4">
    <source>
        <dbReference type="Proteomes" id="UP000494206"/>
    </source>
</evidence>
<evidence type="ECO:0008006" key="5">
    <source>
        <dbReference type="Google" id="ProtNLM"/>
    </source>
</evidence>
<organism evidence="3 4">
    <name type="scientific">Caenorhabditis bovis</name>
    <dbReference type="NCBI Taxonomy" id="2654633"/>
    <lineage>
        <taxon>Eukaryota</taxon>
        <taxon>Metazoa</taxon>
        <taxon>Ecdysozoa</taxon>
        <taxon>Nematoda</taxon>
        <taxon>Chromadorea</taxon>
        <taxon>Rhabditida</taxon>
        <taxon>Rhabditina</taxon>
        <taxon>Rhabditomorpha</taxon>
        <taxon>Rhabditoidea</taxon>
        <taxon>Rhabditidae</taxon>
        <taxon>Peloderinae</taxon>
        <taxon>Caenorhabditis</taxon>
    </lineage>
</organism>
<dbReference type="PROSITE" id="PS50010">
    <property type="entry name" value="DH_2"/>
    <property type="match status" value="1"/>
</dbReference>
<protein>
    <recommendedName>
        <fullName evidence="5">DH domain-containing protein</fullName>
    </recommendedName>
</protein>
<dbReference type="GO" id="GO:0005737">
    <property type="term" value="C:cytoplasm"/>
    <property type="evidence" value="ECO:0007669"/>
    <property type="project" value="TreeGrafter"/>
</dbReference>
<dbReference type="SMART" id="SM00325">
    <property type="entry name" value="RhoGEF"/>
    <property type="match status" value="1"/>
</dbReference>
<feature type="domain" description="PH" evidence="1">
    <location>
        <begin position="249"/>
        <end position="348"/>
    </location>
</feature>
<evidence type="ECO:0000259" key="2">
    <source>
        <dbReference type="PROSITE" id="PS50010"/>
    </source>
</evidence>
<reference evidence="3 4" key="1">
    <citation type="submission" date="2020-04" db="EMBL/GenBank/DDBJ databases">
        <authorList>
            <person name="Laetsch R D."/>
            <person name="Stevens L."/>
            <person name="Kumar S."/>
            <person name="Blaxter L. M."/>
        </authorList>
    </citation>
    <scope>NUCLEOTIDE SEQUENCE [LARGE SCALE GENOMIC DNA]</scope>
</reference>
<dbReference type="InterPro" id="IPR000219">
    <property type="entry name" value="DH_dom"/>
</dbReference>
<dbReference type="SUPFAM" id="SSF50729">
    <property type="entry name" value="PH domain-like"/>
    <property type="match status" value="1"/>
</dbReference>
<gene>
    <name evidence="3" type="ORF">CBOVIS_LOCUS2439</name>
</gene>
<dbReference type="SMART" id="SM00233">
    <property type="entry name" value="PH"/>
    <property type="match status" value="1"/>
</dbReference>
<dbReference type="Gene3D" id="2.30.29.30">
    <property type="entry name" value="Pleckstrin-homology domain (PH domain)/Phosphotyrosine-binding domain (PTB)"/>
    <property type="match status" value="1"/>
</dbReference>
<dbReference type="InterPro" id="IPR001849">
    <property type="entry name" value="PH_domain"/>
</dbReference>
<comment type="caution">
    <text evidence="3">The sequence shown here is derived from an EMBL/GenBank/DDBJ whole genome shotgun (WGS) entry which is preliminary data.</text>
</comment>
<dbReference type="Pfam" id="PF00621">
    <property type="entry name" value="RhoGEF"/>
    <property type="match status" value="1"/>
</dbReference>
<accession>A0A8S1EEQ4</accession>
<dbReference type="SUPFAM" id="SSF48065">
    <property type="entry name" value="DBL homology domain (DH-domain)"/>
    <property type="match status" value="1"/>
</dbReference>
<evidence type="ECO:0000259" key="1">
    <source>
        <dbReference type="PROSITE" id="PS50003"/>
    </source>
</evidence>
<sequence>MDARSEFRMSLFPRIPSPAQGKLVHHSPKNEIDAPYDVRRMNAINDREKCQAGMEIFDSEKTYLKFLETIEEHFKPKFLNAHNSLHKQIHTLFGEITPIYKTSQELVKAMREKPFHMAFTEMLPFLKLYSTYATHYPDSLKAYAELMSNDGFRKTLEEAENDPRCEGNKLSSFLIMPVQRIPRYILLLKNYDATFKKEMHCSNMKVINALKELSHEMSSCMTAYERAERILEIQKDFGLQKHIFEPGRVLIKEGTLFKRCRENGLFEEKVVFLFNDVLIYGQKRILYRAVGMSKYEPSCMFALRHTFVMFKKTEGVIVLKCGDVYLEMTSDRSDTLSEWHDSILNAIHSAKTLRQTLRKDSFNKKVMHFDKSFWKRRRQNIRSIMRADVARPISRVFSRRRQRQDLNETDFLNGVQSLRKRNKPHETLIDIISADKPPAHNSLASDEDDGNCRGNETNDLVRDMLENEFFAKRRRIMFESGYEPPVLECVDEIQDDGVTEVDGRNSATVFSMLQRKGNQIYEAICNTVRRLSPPPEELEITIPTSANVMFPDEIKEPFDEEDRRPRELGNVRNNLRVSEIRKLSYQRPFDFLDEDDESENVSVDEPISIRPVPWWAEESAPPAIRDQRQGRSLCILM</sequence>
<evidence type="ECO:0000313" key="3">
    <source>
        <dbReference type="EMBL" id="CAB3399289.1"/>
    </source>
</evidence>
<dbReference type="GO" id="GO:0005085">
    <property type="term" value="F:guanyl-nucleotide exchange factor activity"/>
    <property type="evidence" value="ECO:0007669"/>
    <property type="project" value="InterPro"/>
</dbReference>